<evidence type="ECO:0000256" key="1">
    <source>
        <dbReference type="ARBA" id="ARBA00008791"/>
    </source>
</evidence>
<dbReference type="EMBL" id="SIRT01000004">
    <property type="protein sequence ID" value="TBN04343.1"/>
    <property type="molecule type" value="Genomic_DNA"/>
</dbReference>
<dbReference type="CDD" id="cd00293">
    <property type="entry name" value="USP-like"/>
    <property type="match status" value="1"/>
</dbReference>
<name>A0A4Q9FHJ6_9FLAO</name>
<dbReference type="PANTHER" id="PTHR46268">
    <property type="entry name" value="STRESS RESPONSE PROTEIN NHAX"/>
    <property type="match status" value="1"/>
</dbReference>
<protein>
    <submittedName>
        <fullName evidence="3">Universal stress protein</fullName>
    </submittedName>
</protein>
<dbReference type="PANTHER" id="PTHR46268:SF6">
    <property type="entry name" value="UNIVERSAL STRESS PROTEIN UP12"/>
    <property type="match status" value="1"/>
</dbReference>
<dbReference type="Proteomes" id="UP000291142">
    <property type="component" value="Unassembled WGS sequence"/>
</dbReference>
<dbReference type="SUPFAM" id="SSF52402">
    <property type="entry name" value="Adenine nucleotide alpha hydrolases-like"/>
    <property type="match status" value="2"/>
</dbReference>
<dbReference type="RefSeq" id="WP_130963813.1">
    <property type="nucleotide sequence ID" value="NZ_SIRT01000004.1"/>
</dbReference>
<dbReference type="PRINTS" id="PR01438">
    <property type="entry name" value="UNVRSLSTRESS"/>
</dbReference>
<evidence type="ECO:0000313" key="3">
    <source>
        <dbReference type="EMBL" id="TBN04343.1"/>
    </source>
</evidence>
<reference evidence="3 4" key="1">
    <citation type="submission" date="2019-02" db="EMBL/GenBank/DDBJ databases">
        <title>Hyunsoonleella sp., isolated from marine sediment.</title>
        <authorList>
            <person name="Liu B.-T."/>
        </authorList>
    </citation>
    <scope>NUCLEOTIDE SEQUENCE [LARGE SCALE GENOMIC DNA]</scope>
    <source>
        <strain evidence="3 4">T58</strain>
    </source>
</reference>
<dbReference type="InterPro" id="IPR006016">
    <property type="entry name" value="UspA"/>
</dbReference>
<dbReference type="Gene3D" id="3.40.50.12370">
    <property type="match status" value="1"/>
</dbReference>
<sequence>MKRKILLPTDFSKNAWQAISYALKIYKNETCDFYILNVFSGASNLMENLMFMEPESELYETAKLESENGLAKILDKLTLKDYHKSKHHFKPVSIHNTVVEAIKTTVDEKDIDMIVMGTKGKTRSRAKVFGSIAVEVMEKIRNCPVIVVPELAEHFLPKEIVFPTGFKTPFKKRELNHLINLTKSCGATIRVLHISTKDTLSKKQTGNKALLQEYFKDVPYTFHTLSKMDIPTAIKCFVESRDSNMIAFINKKHAFFGSILTHPLVKTIGSNSRVPILVMHDWKN</sequence>
<organism evidence="3 4">
    <name type="scientific">Hyunsoonleella flava</name>
    <dbReference type="NCBI Taxonomy" id="2527939"/>
    <lineage>
        <taxon>Bacteria</taxon>
        <taxon>Pseudomonadati</taxon>
        <taxon>Bacteroidota</taxon>
        <taxon>Flavobacteriia</taxon>
        <taxon>Flavobacteriales</taxon>
        <taxon>Flavobacteriaceae</taxon>
    </lineage>
</organism>
<accession>A0A4Q9FHJ6</accession>
<keyword evidence="4" id="KW-1185">Reference proteome</keyword>
<dbReference type="OrthoDB" id="9788959at2"/>
<gene>
    <name evidence="3" type="ORF">EYD45_06910</name>
</gene>
<dbReference type="Pfam" id="PF00582">
    <property type="entry name" value="Usp"/>
    <property type="match status" value="1"/>
</dbReference>
<feature type="domain" description="UspA" evidence="2">
    <location>
        <begin position="2"/>
        <end position="149"/>
    </location>
</feature>
<dbReference type="InterPro" id="IPR006015">
    <property type="entry name" value="Universal_stress_UspA"/>
</dbReference>
<comment type="similarity">
    <text evidence="1">Belongs to the universal stress protein A family.</text>
</comment>
<comment type="caution">
    <text evidence="3">The sequence shown here is derived from an EMBL/GenBank/DDBJ whole genome shotgun (WGS) entry which is preliminary data.</text>
</comment>
<proteinExistence type="inferred from homology"/>
<evidence type="ECO:0000313" key="4">
    <source>
        <dbReference type="Proteomes" id="UP000291142"/>
    </source>
</evidence>
<dbReference type="AlphaFoldDB" id="A0A4Q9FHJ6"/>
<evidence type="ECO:0000259" key="2">
    <source>
        <dbReference type="Pfam" id="PF00582"/>
    </source>
</evidence>